<gene>
    <name evidence="1" type="ORF">EST35_0296</name>
</gene>
<keyword evidence="2" id="KW-1185">Reference proteome</keyword>
<dbReference type="EMBL" id="MK797984">
    <property type="protein sequence ID" value="QCG76177.1"/>
    <property type="molecule type" value="Genomic_DNA"/>
</dbReference>
<name>A0A4Y5JU14_9CAUD</name>
<reference evidence="2" key="1">
    <citation type="journal article" date="2020" name="bioRxiv">
        <title>Integrative omics analysis of Pseudomonas aeruginosa virus PA5oct highlights the molecular complexity of jumbo phages.</title>
        <authorList>
            <person name="Lood C."/>
            <person name="Danis-Wlodarczyk K."/>
            <person name="Blasdel B.G."/>
            <person name="Jang H.B."/>
            <person name="Vandenheuvel D."/>
            <person name="Briers Y."/>
            <person name="Noben J.-P."/>
            <person name="van Noort V."/>
            <person name="Drulis-Kawa Z."/>
            <person name="Lavigne R."/>
        </authorList>
    </citation>
    <scope>NUCLEOTIDE SEQUENCE [LARGE SCALE GENOMIC DNA]</scope>
</reference>
<proteinExistence type="predicted"/>
<dbReference type="Proteomes" id="UP000316733">
    <property type="component" value="Segment"/>
</dbReference>
<accession>A0A4Y5JU14</accession>
<sequence>MLARHSLKGTVLPIISVDEYMPKSGTQEEVIVIAFYTIDEDPAFDLDDFIEKSFIEVLDVDVSPNPDENGNYLVFVELKRKAGFFEKFYKIIKDVENVSGKQDWLVKAYLCNELLPYNDERLLDYIILLDDEEASITESVISMLTDSDISSAHIDDSRIYISNSHRTVSFEPLYIGEKAFNSLKLNECAIELSNVDSNVALLSAFLGKKWEVYKLNEYIILQHQSKQPIIAKL</sequence>
<evidence type="ECO:0000313" key="1">
    <source>
        <dbReference type="EMBL" id="QCG76177.1"/>
    </source>
</evidence>
<protein>
    <submittedName>
        <fullName evidence="1">Uncharacterized protein</fullName>
    </submittedName>
</protein>
<evidence type="ECO:0000313" key="2">
    <source>
        <dbReference type="Proteomes" id="UP000316733"/>
    </source>
</evidence>
<organism evidence="1 2">
    <name type="scientific">Pseudomonas phage vB_PaeM_PA5oct</name>
    <dbReference type="NCBI Taxonomy" id="2163605"/>
    <lineage>
        <taxon>Viruses</taxon>
        <taxon>Duplodnaviria</taxon>
        <taxon>Heunggongvirae</taxon>
        <taxon>Uroviricota</taxon>
        <taxon>Caudoviricetes</taxon>
        <taxon>Arenbergviridae</taxon>
        <taxon>Wroclawvirus</taxon>
        <taxon>Wroclawvirus PA5oct</taxon>
    </lineage>
</organism>